<dbReference type="Pfam" id="PF23156">
    <property type="entry name" value="DUF7054"/>
    <property type="match status" value="1"/>
</dbReference>
<feature type="transmembrane region" description="Helical" evidence="1">
    <location>
        <begin position="112"/>
        <end position="138"/>
    </location>
</feature>
<evidence type="ECO:0000259" key="2">
    <source>
        <dbReference type="Pfam" id="PF23156"/>
    </source>
</evidence>
<accession>A0A6V7Q138</accession>
<name>A0A6V7Q138_ANACO</name>
<keyword evidence="1" id="KW-1133">Transmembrane helix</keyword>
<sequence length="160" mass="17999">MRRVPAKVLVNVTVLRSPGPVQVMASMEWSVADLVAAAMQLYVKEGRQPPPPTTAPSAFSLHYSSLAWNVCPAASILTFGSKGEIDRVGLQELLPLPQLRPCSFIRCCCCRRFLLCFIFFRFIAIILVVIFIFFLFMLKGSFREGSKIGMTWLKFIDFSL</sequence>
<dbReference type="InterPro" id="IPR040358">
    <property type="entry name" value="At4g22758-like"/>
</dbReference>
<organism evidence="3">
    <name type="scientific">Ananas comosus var. bracteatus</name>
    <name type="common">red pineapple</name>
    <dbReference type="NCBI Taxonomy" id="296719"/>
    <lineage>
        <taxon>Eukaryota</taxon>
        <taxon>Viridiplantae</taxon>
        <taxon>Streptophyta</taxon>
        <taxon>Embryophyta</taxon>
        <taxon>Tracheophyta</taxon>
        <taxon>Spermatophyta</taxon>
        <taxon>Magnoliopsida</taxon>
        <taxon>Liliopsida</taxon>
        <taxon>Poales</taxon>
        <taxon>Bromeliaceae</taxon>
        <taxon>Bromelioideae</taxon>
        <taxon>Ananas</taxon>
    </lineage>
</organism>
<gene>
    <name evidence="3" type="ORF">CB5_LOCUS19934</name>
</gene>
<feature type="domain" description="DUF7054" evidence="2">
    <location>
        <begin position="5"/>
        <end position="70"/>
    </location>
</feature>
<keyword evidence="1" id="KW-0472">Membrane</keyword>
<evidence type="ECO:0000313" key="3">
    <source>
        <dbReference type="EMBL" id="CAD1836723.1"/>
    </source>
</evidence>
<dbReference type="EMBL" id="LR862131">
    <property type="protein sequence ID" value="CAD1836723.1"/>
    <property type="molecule type" value="Genomic_DNA"/>
</dbReference>
<dbReference type="PANTHER" id="PTHR33270:SF24">
    <property type="entry name" value="EXPRESSED PROTEIN"/>
    <property type="match status" value="1"/>
</dbReference>
<reference evidence="3" key="1">
    <citation type="submission" date="2020-07" db="EMBL/GenBank/DDBJ databases">
        <authorList>
            <person name="Lin J."/>
        </authorList>
    </citation>
    <scope>NUCLEOTIDE SEQUENCE</scope>
</reference>
<dbReference type="InterPro" id="IPR055482">
    <property type="entry name" value="DUF7054"/>
</dbReference>
<dbReference type="AlphaFoldDB" id="A0A6V7Q138"/>
<proteinExistence type="predicted"/>
<protein>
    <recommendedName>
        <fullName evidence="2">DUF7054 domain-containing protein</fullName>
    </recommendedName>
</protein>
<dbReference type="PANTHER" id="PTHR33270">
    <property type="entry name" value="BNAC05G50380D PROTEIN"/>
    <property type="match status" value="1"/>
</dbReference>
<keyword evidence="1" id="KW-0812">Transmembrane</keyword>
<evidence type="ECO:0000256" key="1">
    <source>
        <dbReference type="SAM" id="Phobius"/>
    </source>
</evidence>